<evidence type="ECO:0000313" key="1">
    <source>
        <dbReference type="EMBL" id="TQS81249.1"/>
    </source>
</evidence>
<dbReference type="AlphaFoldDB" id="A0A8J8PEU9"/>
<evidence type="ECO:0008006" key="3">
    <source>
        <dbReference type="Google" id="ProtNLM"/>
    </source>
</evidence>
<sequence length="96" mass="10775">MIKYKVAQLCQQDALSIIPIEKIAVDMEKTTEHLIKNGFLTENQKIMVTASKDKVIVSIYKNGRILVSGTTSKEAAEKIGREIYEVQEQKDACTSK</sequence>
<reference evidence="1" key="1">
    <citation type="submission" date="2016-03" db="EMBL/GenBank/DDBJ databases">
        <authorList>
            <person name="Borrel G."/>
            <person name="Mccann A."/>
            <person name="O'Toole P.W."/>
        </authorList>
    </citation>
    <scope>NUCLEOTIDE SEQUENCE</scope>
    <source>
        <strain evidence="1">183</strain>
    </source>
</reference>
<name>A0A8J8PEU9_9ARCH</name>
<gene>
    <name evidence="1" type="ORF">A3207_05100</name>
</gene>
<proteinExistence type="predicted"/>
<comment type="caution">
    <text evidence="1">The sequence shown here is derived from an EMBL/GenBank/DDBJ whole genome shotgun (WGS) entry which is preliminary data.</text>
</comment>
<dbReference type="EMBL" id="LVVT01000024">
    <property type="protein sequence ID" value="TQS81249.1"/>
    <property type="molecule type" value="Genomic_DNA"/>
</dbReference>
<dbReference type="RefSeq" id="WP_400195088.1">
    <property type="nucleotide sequence ID" value="NZ_CAYAYE010000021.1"/>
</dbReference>
<dbReference type="Proteomes" id="UP000752814">
    <property type="component" value="Unassembled WGS sequence"/>
</dbReference>
<accession>A0A8J8PEU9</accession>
<evidence type="ECO:0000313" key="2">
    <source>
        <dbReference type="Proteomes" id="UP000752814"/>
    </source>
</evidence>
<organism evidence="1 2">
    <name type="scientific">Candidatus Methanomassiliicoccus intestinalis</name>
    <dbReference type="NCBI Taxonomy" id="1406512"/>
    <lineage>
        <taxon>Archaea</taxon>
        <taxon>Methanobacteriati</taxon>
        <taxon>Thermoplasmatota</taxon>
        <taxon>Thermoplasmata</taxon>
        <taxon>Methanomassiliicoccales</taxon>
        <taxon>Methanomassiliicoccaceae</taxon>
        <taxon>Methanomassiliicoccus</taxon>
    </lineage>
</organism>
<protein>
    <recommendedName>
        <fullName evidence="3">Transcription factor</fullName>
    </recommendedName>
</protein>